<evidence type="ECO:0000313" key="2">
    <source>
        <dbReference type="Proteomes" id="UP001172102"/>
    </source>
</evidence>
<reference evidence="1" key="1">
    <citation type="submission" date="2023-06" db="EMBL/GenBank/DDBJ databases">
        <title>Genome-scale phylogeny and comparative genomics of the fungal order Sordariales.</title>
        <authorList>
            <consortium name="Lawrence Berkeley National Laboratory"/>
            <person name="Hensen N."/>
            <person name="Bonometti L."/>
            <person name="Westerberg I."/>
            <person name="Brannstrom I.O."/>
            <person name="Guillou S."/>
            <person name="Cros-Aarteil S."/>
            <person name="Calhoun S."/>
            <person name="Haridas S."/>
            <person name="Kuo A."/>
            <person name="Mondo S."/>
            <person name="Pangilinan J."/>
            <person name="Riley R."/>
            <person name="Labutti K."/>
            <person name="Andreopoulos B."/>
            <person name="Lipzen A."/>
            <person name="Chen C."/>
            <person name="Yanf M."/>
            <person name="Daum C."/>
            <person name="Ng V."/>
            <person name="Clum A."/>
            <person name="Steindorff A."/>
            <person name="Ohm R."/>
            <person name="Martin F."/>
            <person name="Silar P."/>
            <person name="Natvig D."/>
            <person name="Lalanne C."/>
            <person name="Gautier V."/>
            <person name="Ament-Velasquez S.L."/>
            <person name="Kruys A."/>
            <person name="Hutchinson M.I."/>
            <person name="Powell A.J."/>
            <person name="Barry K."/>
            <person name="Miller A.N."/>
            <person name="Grigoriev I.V."/>
            <person name="Debuchy R."/>
            <person name="Gladieux P."/>
            <person name="Thoren M.H."/>
            <person name="Johannesson H."/>
        </authorList>
    </citation>
    <scope>NUCLEOTIDE SEQUENCE</scope>
    <source>
        <strain evidence="1">SMH4607-1</strain>
    </source>
</reference>
<accession>A0AA40DUN4</accession>
<comment type="caution">
    <text evidence="1">The sequence shown here is derived from an EMBL/GenBank/DDBJ whole genome shotgun (WGS) entry which is preliminary data.</text>
</comment>
<organism evidence="1 2">
    <name type="scientific">Lasiosphaeris hirsuta</name>
    <dbReference type="NCBI Taxonomy" id="260670"/>
    <lineage>
        <taxon>Eukaryota</taxon>
        <taxon>Fungi</taxon>
        <taxon>Dikarya</taxon>
        <taxon>Ascomycota</taxon>
        <taxon>Pezizomycotina</taxon>
        <taxon>Sordariomycetes</taxon>
        <taxon>Sordariomycetidae</taxon>
        <taxon>Sordariales</taxon>
        <taxon>Lasiosphaeriaceae</taxon>
        <taxon>Lasiosphaeris</taxon>
    </lineage>
</organism>
<keyword evidence="2" id="KW-1185">Reference proteome</keyword>
<sequence>MTDRPLAPKGIVDTIQQETGMVHFVCLWAPTLPYELMWAVQAGTRKFRYEWRRSKIAPALAPSWSWLAAEDRIVYDSVSIGTGYILDETWFDASRLEPQVSG</sequence>
<dbReference type="Proteomes" id="UP001172102">
    <property type="component" value="Unassembled WGS sequence"/>
</dbReference>
<dbReference type="EMBL" id="JAUKUA010000004">
    <property type="protein sequence ID" value="KAK0716225.1"/>
    <property type="molecule type" value="Genomic_DNA"/>
</dbReference>
<name>A0AA40DUN4_9PEZI</name>
<dbReference type="AlphaFoldDB" id="A0AA40DUN4"/>
<proteinExistence type="predicted"/>
<gene>
    <name evidence="1" type="ORF">B0H67DRAFT_554574</name>
</gene>
<protein>
    <submittedName>
        <fullName evidence="1">Uncharacterized protein</fullName>
    </submittedName>
</protein>
<evidence type="ECO:0000313" key="1">
    <source>
        <dbReference type="EMBL" id="KAK0716225.1"/>
    </source>
</evidence>